<dbReference type="SUPFAM" id="SSF50729">
    <property type="entry name" value="PH domain-like"/>
    <property type="match status" value="1"/>
</dbReference>
<evidence type="ECO:0000259" key="14">
    <source>
        <dbReference type="PROSITE" id="PS50003"/>
    </source>
</evidence>
<dbReference type="Pfam" id="PF01852">
    <property type="entry name" value="START"/>
    <property type="match status" value="1"/>
</dbReference>
<dbReference type="InterPro" id="IPR023393">
    <property type="entry name" value="START-like_dom_sf"/>
</dbReference>
<dbReference type="SMART" id="SM00233">
    <property type="entry name" value="PH"/>
    <property type="match status" value="1"/>
</dbReference>
<dbReference type="OrthoDB" id="2344588at2759"/>
<keyword evidence="6" id="KW-0813">Transport</keyword>
<dbReference type="AlphaFoldDB" id="A0A9J6C7Y4"/>
<feature type="coiled-coil region" evidence="13">
    <location>
        <begin position="210"/>
        <end position="251"/>
    </location>
</feature>
<dbReference type="Pfam" id="PF00169">
    <property type="entry name" value="PH"/>
    <property type="match status" value="1"/>
</dbReference>
<evidence type="ECO:0000256" key="10">
    <source>
        <dbReference type="ARBA" id="ARBA00023054"/>
    </source>
</evidence>
<keyword evidence="10 13" id="KW-0175">Coiled coil</keyword>
<dbReference type="InterPro" id="IPR002913">
    <property type="entry name" value="START_lipid-bd_dom"/>
</dbReference>
<proteinExistence type="predicted"/>
<evidence type="ECO:0000259" key="15">
    <source>
        <dbReference type="PROSITE" id="PS50848"/>
    </source>
</evidence>
<dbReference type="Proteomes" id="UP001107558">
    <property type="component" value="Chromosome 2"/>
</dbReference>
<dbReference type="GO" id="GO:0005783">
    <property type="term" value="C:endoplasmic reticulum"/>
    <property type="evidence" value="ECO:0007669"/>
    <property type="project" value="UniProtKB-SubCell"/>
</dbReference>
<evidence type="ECO:0000256" key="11">
    <source>
        <dbReference type="ARBA" id="ARBA00023055"/>
    </source>
</evidence>
<evidence type="ECO:0000256" key="1">
    <source>
        <dbReference type="ARBA" id="ARBA00000074"/>
    </source>
</evidence>
<evidence type="ECO:0000256" key="13">
    <source>
        <dbReference type="SAM" id="Coils"/>
    </source>
</evidence>
<dbReference type="PANTHER" id="PTHR19308:SF53">
    <property type="entry name" value="CERAMIDE TRANSFER PROTEIN"/>
    <property type="match status" value="1"/>
</dbReference>
<evidence type="ECO:0000313" key="16">
    <source>
        <dbReference type="EMBL" id="KAG5678268.1"/>
    </source>
</evidence>
<comment type="subcellular location">
    <subcellularLocation>
        <location evidence="3">Cytoplasm</location>
    </subcellularLocation>
    <subcellularLocation>
        <location evidence="2">Endoplasmic reticulum</location>
    </subcellularLocation>
    <subcellularLocation>
        <location evidence="4">Golgi apparatus</location>
    </subcellularLocation>
</comment>
<evidence type="ECO:0000256" key="2">
    <source>
        <dbReference type="ARBA" id="ARBA00004240"/>
    </source>
</evidence>
<dbReference type="SMART" id="SM00234">
    <property type="entry name" value="START"/>
    <property type="match status" value="1"/>
</dbReference>
<keyword evidence="9" id="KW-0333">Golgi apparatus</keyword>
<reference evidence="16" key="1">
    <citation type="submission" date="2021-03" db="EMBL/GenBank/DDBJ databases">
        <title>Chromosome level genome of the anhydrobiotic midge Polypedilum vanderplanki.</title>
        <authorList>
            <person name="Yoshida Y."/>
            <person name="Kikawada T."/>
            <person name="Gusev O."/>
        </authorList>
    </citation>
    <scope>NUCLEOTIDE SEQUENCE</scope>
    <source>
        <strain evidence="16">NIAS01</strain>
        <tissue evidence="16">Whole body or cell culture</tissue>
    </source>
</reference>
<name>A0A9J6C7Y4_POLVA</name>
<gene>
    <name evidence="16" type="ORF">PVAND_007958</name>
</gene>
<dbReference type="GO" id="GO:0005794">
    <property type="term" value="C:Golgi apparatus"/>
    <property type="evidence" value="ECO:0007669"/>
    <property type="project" value="UniProtKB-SubCell"/>
</dbReference>
<dbReference type="SUPFAM" id="SSF55961">
    <property type="entry name" value="Bet v1-like"/>
    <property type="match status" value="1"/>
</dbReference>
<evidence type="ECO:0000256" key="9">
    <source>
        <dbReference type="ARBA" id="ARBA00023034"/>
    </source>
</evidence>
<dbReference type="CDD" id="cd08872">
    <property type="entry name" value="START_STARD11-like"/>
    <property type="match status" value="1"/>
</dbReference>
<sequence length="562" mass="65709">MSIAAEDELYSEESTELKGFLFKWVNYLYGWQNRFIVLKDSTLTYYKSPEDSDFGCRGAICLEKATIKEHEVDECRFDISVENVIWYLRAENPEDKRNWVEVLKSFRISDDENQLKRHGSSMSIVSNTLSINSGCSLKAEVHQIETYRDLLFDQIDSLQRFFDTCNEQNGLHHMQSFELNNGLKSIDFKSEAITFRETTLGVLTTLNHCLELISQKEENFKRKLEREIERRKKVEEELKECQENLVKMKMAATGPDIEDQEGPNSTIPEDEFFDAVETGLDKIEEVRQYRVMLKLQNQQSQIESGQIVEVESEVDDFGTGNLAKYHTLWPEIDRVCCDQLRHALDGVSDEGWQIFAEDGEMKMYRREEEIDGIVVDPLKSCHVVKGCTAREMCHYFYDPQYRNDWETTLEECQILEEISKDVLVFLQTHKRIWPANQRDALFWSHMRKVKEGLDEDAYDGWLVCNQSTESPNYPPANQGKCIRIYLTVILFCQTIINPEKRDLSQITRDDLTCKITYCSVVNPGGWIKPTLLRAVYKKEYPKFLKRFTSYVLDQTKNKSIKF</sequence>
<organism evidence="16 17">
    <name type="scientific">Polypedilum vanderplanki</name>
    <name type="common">Sleeping chironomid midge</name>
    <dbReference type="NCBI Taxonomy" id="319348"/>
    <lineage>
        <taxon>Eukaryota</taxon>
        <taxon>Metazoa</taxon>
        <taxon>Ecdysozoa</taxon>
        <taxon>Arthropoda</taxon>
        <taxon>Hexapoda</taxon>
        <taxon>Insecta</taxon>
        <taxon>Pterygota</taxon>
        <taxon>Neoptera</taxon>
        <taxon>Endopterygota</taxon>
        <taxon>Diptera</taxon>
        <taxon>Nematocera</taxon>
        <taxon>Chironomoidea</taxon>
        <taxon>Chironomidae</taxon>
        <taxon>Chironominae</taxon>
        <taxon>Polypedilum</taxon>
        <taxon>Polypedilum</taxon>
    </lineage>
</organism>
<keyword evidence="11" id="KW-0445">Lipid transport</keyword>
<keyword evidence="8" id="KW-0256">Endoplasmic reticulum</keyword>
<dbReference type="EMBL" id="JADBJN010000002">
    <property type="protein sequence ID" value="KAG5678268.1"/>
    <property type="molecule type" value="Genomic_DNA"/>
</dbReference>
<evidence type="ECO:0000256" key="3">
    <source>
        <dbReference type="ARBA" id="ARBA00004496"/>
    </source>
</evidence>
<dbReference type="InterPro" id="IPR041952">
    <property type="entry name" value="STARD11_START"/>
</dbReference>
<comment type="caution">
    <text evidence="16">The sequence shown here is derived from an EMBL/GenBank/DDBJ whole genome shotgun (WGS) entry which is preliminary data.</text>
</comment>
<dbReference type="GO" id="GO:0035621">
    <property type="term" value="P:ER to Golgi ceramide transport"/>
    <property type="evidence" value="ECO:0007669"/>
    <property type="project" value="TreeGrafter"/>
</dbReference>
<comment type="catalytic activity">
    <reaction evidence="1">
        <text>N-hexadecanoylsphing-4-enine(in) = N-hexadecanoylsphing-4-enine(out)</text>
        <dbReference type="Rhea" id="RHEA:45720"/>
        <dbReference type="ChEBI" id="CHEBI:72959"/>
    </reaction>
</comment>
<keyword evidence="17" id="KW-1185">Reference proteome</keyword>
<dbReference type="PROSITE" id="PS50003">
    <property type="entry name" value="PH_DOMAIN"/>
    <property type="match status" value="1"/>
</dbReference>
<dbReference type="PROSITE" id="PS50848">
    <property type="entry name" value="START"/>
    <property type="match status" value="1"/>
</dbReference>
<feature type="domain" description="PH" evidence="14">
    <location>
        <begin position="14"/>
        <end position="108"/>
    </location>
</feature>
<feature type="domain" description="START" evidence="15">
    <location>
        <begin position="348"/>
        <end position="560"/>
    </location>
</feature>
<keyword evidence="7" id="KW-0963">Cytoplasm</keyword>
<dbReference type="Gene3D" id="2.30.29.30">
    <property type="entry name" value="Pleckstrin-homology domain (PH domain)/Phosphotyrosine-binding domain (PTB)"/>
    <property type="match status" value="1"/>
</dbReference>
<evidence type="ECO:0000256" key="12">
    <source>
        <dbReference type="ARBA" id="ARBA00031527"/>
    </source>
</evidence>
<dbReference type="GO" id="GO:0008289">
    <property type="term" value="F:lipid binding"/>
    <property type="evidence" value="ECO:0007669"/>
    <property type="project" value="InterPro"/>
</dbReference>
<dbReference type="Gene3D" id="3.30.530.20">
    <property type="match status" value="1"/>
</dbReference>
<evidence type="ECO:0000256" key="8">
    <source>
        <dbReference type="ARBA" id="ARBA00022824"/>
    </source>
</evidence>
<dbReference type="InterPro" id="IPR011993">
    <property type="entry name" value="PH-like_dom_sf"/>
</dbReference>
<evidence type="ECO:0000256" key="4">
    <source>
        <dbReference type="ARBA" id="ARBA00004555"/>
    </source>
</evidence>
<evidence type="ECO:0000256" key="6">
    <source>
        <dbReference type="ARBA" id="ARBA00022448"/>
    </source>
</evidence>
<evidence type="ECO:0000313" key="17">
    <source>
        <dbReference type="Proteomes" id="UP001107558"/>
    </source>
</evidence>
<protein>
    <recommendedName>
        <fullName evidence="5">Ceramide transfer protein</fullName>
    </recommendedName>
    <alternativeName>
        <fullName evidence="12">Collagen type IV alpha-3-binding protein</fullName>
    </alternativeName>
</protein>
<dbReference type="InterPro" id="IPR001849">
    <property type="entry name" value="PH_domain"/>
</dbReference>
<dbReference type="InterPro" id="IPR051213">
    <property type="entry name" value="START_lipid_transfer"/>
</dbReference>
<accession>A0A9J6C7Y4</accession>
<evidence type="ECO:0000256" key="5">
    <source>
        <dbReference type="ARBA" id="ARBA00021440"/>
    </source>
</evidence>
<evidence type="ECO:0000256" key="7">
    <source>
        <dbReference type="ARBA" id="ARBA00022490"/>
    </source>
</evidence>
<dbReference type="PANTHER" id="PTHR19308">
    <property type="entry name" value="PHOSPHATIDYLCHOLINE TRANSFER PROTEIN"/>
    <property type="match status" value="1"/>
</dbReference>